<evidence type="ECO:0000313" key="1">
    <source>
        <dbReference type="EMBL" id="KAA8480058.1"/>
    </source>
</evidence>
<organism evidence="1 2">
    <name type="scientific">Arcticibacter tournemirensis</name>
    <dbReference type="NCBI Taxonomy" id="699437"/>
    <lineage>
        <taxon>Bacteria</taxon>
        <taxon>Pseudomonadati</taxon>
        <taxon>Bacteroidota</taxon>
        <taxon>Sphingobacteriia</taxon>
        <taxon>Sphingobacteriales</taxon>
        <taxon>Sphingobacteriaceae</taxon>
        <taxon>Arcticibacter</taxon>
    </lineage>
</organism>
<name>A0A5M9H4K6_9SPHI</name>
<reference evidence="1 2" key="1">
    <citation type="submission" date="2019-09" db="EMBL/GenBank/DDBJ databases">
        <title>Pararcticibacter amylolyticus gen. nov., sp. nov., isolated from a rottenly hemp rope, and reclassification of Pedobacter tournemirensis as Pararcticibacter tournemirensis comb. nov.</title>
        <authorList>
            <person name="Cai Y."/>
        </authorList>
    </citation>
    <scope>NUCLEOTIDE SEQUENCE [LARGE SCALE GENOMIC DNA]</scope>
    <source>
        <strain evidence="1 2">TF5-37.2-LB10</strain>
    </source>
</reference>
<keyword evidence="2" id="KW-1185">Reference proteome</keyword>
<protein>
    <submittedName>
        <fullName evidence="1">Uncharacterized protein</fullName>
    </submittedName>
</protein>
<proteinExistence type="predicted"/>
<evidence type="ECO:0000313" key="2">
    <source>
        <dbReference type="Proteomes" id="UP000322918"/>
    </source>
</evidence>
<dbReference type="RefSeq" id="WP_141814970.1">
    <property type="nucleotide sequence ID" value="NZ_VFPL01000001.1"/>
</dbReference>
<comment type="caution">
    <text evidence="1">The sequence shown here is derived from an EMBL/GenBank/DDBJ whole genome shotgun (WGS) entry which is preliminary data.</text>
</comment>
<gene>
    <name evidence="1" type="ORF">F1649_15650</name>
</gene>
<dbReference type="Proteomes" id="UP000322918">
    <property type="component" value="Unassembled WGS sequence"/>
</dbReference>
<dbReference type="EMBL" id="VWNE01000026">
    <property type="protein sequence ID" value="KAA8480058.1"/>
    <property type="molecule type" value="Genomic_DNA"/>
</dbReference>
<sequence>MSATHELVLDDFHYKKPTHFYYEPFSNANIYPRDLIERFFTSLKIATDFTSGYAQLLMVPKDRSINVSGDLPLMMGISTRSYPSYFDDFYWNLEDYPKITKLQQDELKKVFTAVRDSSNNQIIFALRRFYKSNLRSEEEDIINDLIIALEMLLSDSEKGEITHKLALRLVALLSKSKPDRYEPLTVFANVKKIYAYRSHIVHGAYKKKINKEIQLTDNNTIPIVTLTNEYLRQLLIILLHEHAYLKPSAIDNLLLTGVPNHF</sequence>
<accession>A0A5M9H4K6</accession>
<dbReference type="OrthoDB" id="8368982at2"/>
<dbReference type="AlphaFoldDB" id="A0A5M9H4K6"/>